<organism evidence="1 2">
    <name type="scientific">Anisodus acutangulus</name>
    <dbReference type="NCBI Taxonomy" id="402998"/>
    <lineage>
        <taxon>Eukaryota</taxon>
        <taxon>Viridiplantae</taxon>
        <taxon>Streptophyta</taxon>
        <taxon>Embryophyta</taxon>
        <taxon>Tracheophyta</taxon>
        <taxon>Spermatophyta</taxon>
        <taxon>Magnoliopsida</taxon>
        <taxon>eudicotyledons</taxon>
        <taxon>Gunneridae</taxon>
        <taxon>Pentapetalae</taxon>
        <taxon>asterids</taxon>
        <taxon>lamiids</taxon>
        <taxon>Solanales</taxon>
        <taxon>Solanaceae</taxon>
        <taxon>Solanoideae</taxon>
        <taxon>Hyoscyameae</taxon>
        <taxon>Anisodus</taxon>
    </lineage>
</organism>
<comment type="caution">
    <text evidence="1">The sequence shown here is derived from an EMBL/GenBank/DDBJ whole genome shotgun (WGS) entry which is preliminary data.</text>
</comment>
<accession>A0A9Q1M8F0</accession>
<protein>
    <submittedName>
        <fullName evidence="1">Uncharacterized protein</fullName>
    </submittedName>
</protein>
<gene>
    <name evidence="1" type="ORF">K7X08_000422</name>
</gene>
<evidence type="ECO:0000313" key="2">
    <source>
        <dbReference type="Proteomes" id="UP001152561"/>
    </source>
</evidence>
<keyword evidence="2" id="KW-1185">Reference proteome</keyword>
<dbReference type="Proteomes" id="UP001152561">
    <property type="component" value="Unassembled WGS sequence"/>
</dbReference>
<reference evidence="2" key="1">
    <citation type="journal article" date="2023" name="Proc. Natl. Acad. Sci. U.S.A.">
        <title>Genomic and structural basis for evolution of tropane alkaloid biosynthesis.</title>
        <authorList>
            <person name="Wanga Y.-J."/>
            <person name="Taina T."/>
            <person name="Yua J.-Y."/>
            <person name="Lia J."/>
            <person name="Xua B."/>
            <person name="Chenc J."/>
            <person name="D'Auriad J.C."/>
            <person name="Huanga J.-P."/>
            <person name="Huanga S.-X."/>
        </authorList>
    </citation>
    <scope>NUCLEOTIDE SEQUENCE [LARGE SCALE GENOMIC DNA]</scope>
    <source>
        <strain evidence="2">cv. KIB-2019</strain>
    </source>
</reference>
<dbReference type="InterPro" id="IPR021109">
    <property type="entry name" value="Peptidase_aspartic_dom_sf"/>
</dbReference>
<dbReference type="OrthoDB" id="778454at2759"/>
<name>A0A9Q1M8F0_9SOLA</name>
<dbReference type="PANTHER" id="PTHR33067:SF9">
    <property type="entry name" value="RNA-DIRECTED DNA POLYMERASE"/>
    <property type="match status" value="1"/>
</dbReference>
<dbReference type="PANTHER" id="PTHR33067">
    <property type="entry name" value="RNA-DIRECTED DNA POLYMERASE-RELATED"/>
    <property type="match status" value="1"/>
</dbReference>
<evidence type="ECO:0000313" key="1">
    <source>
        <dbReference type="EMBL" id="KAJ8551052.1"/>
    </source>
</evidence>
<sequence>MLRLTSMRLQMADIYIKRLVGVVDDVLVCVGEFLLLADFVILDCVVDKDIPIILGRHFLANGRALMDSEKNKIKFRVNDEEVSFQPSKEMKLPSNYESILVIDVVDVIEDTVEFKIEEGCLGEALTAIWKTSMKVNRVLDVLRKYKRAIGWAITDIRGIPSEICEHKIYLDEDSIPNVEHKRRLNPPMQKVVKRILSSG</sequence>
<dbReference type="Gene3D" id="2.40.70.10">
    <property type="entry name" value="Acid Proteases"/>
    <property type="match status" value="1"/>
</dbReference>
<proteinExistence type="predicted"/>
<dbReference type="EMBL" id="JAJAGQ010000010">
    <property type="protein sequence ID" value="KAJ8551052.1"/>
    <property type="molecule type" value="Genomic_DNA"/>
</dbReference>
<dbReference type="AlphaFoldDB" id="A0A9Q1M8F0"/>